<dbReference type="EMBL" id="RPFW01000006">
    <property type="protein sequence ID" value="TVZ01859.1"/>
    <property type="molecule type" value="Genomic_DNA"/>
</dbReference>
<keyword evidence="2" id="KW-0812">Transmembrane</keyword>
<keyword evidence="2" id="KW-1133">Transmembrane helix</keyword>
<gene>
    <name evidence="3" type="ORF">EAS64_30930</name>
</gene>
<dbReference type="AlphaFoldDB" id="A0A6P2BRZ3"/>
<sequence length="110" mass="11106">MNSFKFRHARRLGGLLAGLGALVTMLVVTGTAAFAMVAPPEVGGAADAPPPPPAPVIGGMPGWQITLIAVGAALVAAALAVLADRARSARRRPTTVPAARDVPAHVSKVR</sequence>
<accession>A0A6P2BRZ3</accession>
<protein>
    <submittedName>
        <fullName evidence="3">Uncharacterized protein</fullName>
    </submittedName>
</protein>
<name>A0A6P2BRZ3_9ACTN</name>
<organism evidence="3 4">
    <name type="scientific">Trebonia kvetii</name>
    <dbReference type="NCBI Taxonomy" id="2480626"/>
    <lineage>
        <taxon>Bacteria</taxon>
        <taxon>Bacillati</taxon>
        <taxon>Actinomycetota</taxon>
        <taxon>Actinomycetes</taxon>
        <taxon>Streptosporangiales</taxon>
        <taxon>Treboniaceae</taxon>
        <taxon>Trebonia</taxon>
    </lineage>
</organism>
<feature type="region of interest" description="Disordered" evidence="1">
    <location>
        <begin position="89"/>
        <end position="110"/>
    </location>
</feature>
<evidence type="ECO:0000256" key="2">
    <source>
        <dbReference type="SAM" id="Phobius"/>
    </source>
</evidence>
<keyword evidence="2" id="KW-0472">Membrane</keyword>
<dbReference type="RefSeq" id="WP_145858765.1">
    <property type="nucleotide sequence ID" value="NZ_RPFW01000006.1"/>
</dbReference>
<evidence type="ECO:0000256" key="1">
    <source>
        <dbReference type="SAM" id="MobiDB-lite"/>
    </source>
</evidence>
<reference evidence="3 4" key="1">
    <citation type="submission" date="2018-11" db="EMBL/GenBank/DDBJ databases">
        <title>Trebonia kvetii gen.nov., sp.nov., a novel acidophilic actinobacterium, and proposal of the new actinobacterial family Treboniaceae fam. nov.</title>
        <authorList>
            <person name="Rapoport D."/>
            <person name="Sagova-Mareckova M."/>
            <person name="Sedlacek I."/>
            <person name="Provaznik J."/>
            <person name="Kralova S."/>
            <person name="Pavlinic D."/>
            <person name="Benes V."/>
            <person name="Kopecky J."/>
        </authorList>
    </citation>
    <scope>NUCLEOTIDE SEQUENCE [LARGE SCALE GENOMIC DNA]</scope>
    <source>
        <strain evidence="3 4">15Tr583</strain>
    </source>
</reference>
<evidence type="ECO:0000313" key="3">
    <source>
        <dbReference type="EMBL" id="TVZ01859.1"/>
    </source>
</evidence>
<dbReference type="Proteomes" id="UP000460272">
    <property type="component" value="Unassembled WGS sequence"/>
</dbReference>
<comment type="caution">
    <text evidence="3">The sequence shown here is derived from an EMBL/GenBank/DDBJ whole genome shotgun (WGS) entry which is preliminary data.</text>
</comment>
<proteinExistence type="predicted"/>
<feature type="transmembrane region" description="Helical" evidence="2">
    <location>
        <begin position="61"/>
        <end position="83"/>
    </location>
</feature>
<evidence type="ECO:0000313" key="4">
    <source>
        <dbReference type="Proteomes" id="UP000460272"/>
    </source>
</evidence>
<keyword evidence="4" id="KW-1185">Reference proteome</keyword>